<gene>
    <name evidence="4" type="ORF">NR989_08330</name>
</gene>
<keyword evidence="1" id="KW-0472">Membrane</keyword>
<dbReference type="InterPro" id="IPR001633">
    <property type="entry name" value="EAL_dom"/>
</dbReference>
<dbReference type="InterPro" id="IPR035919">
    <property type="entry name" value="EAL_sf"/>
</dbReference>
<dbReference type="SMART" id="SM00267">
    <property type="entry name" value="GGDEF"/>
    <property type="match status" value="1"/>
</dbReference>
<dbReference type="SMART" id="SM00052">
    <property type="entry name" value="EAL"/>
    <property type="match status" value="1"/>
</dbReference>
<dbReference type="InterPro" id="IPR043128">
    <property type="entry name" value="Rev_trsase/Diguanyl_cyclase"/>
</dbReference>
<evidence type="ECO:0000313" key="4">
    <source>
        <dbReference type="EMBL" id="WEJ62019.1"/>
    </source>
</evidence>
<dbReference type="NCBIfam" id="TIGR00254">
    <property type="entry name" value="GGDEF"/>
    <property type="match status" value="1"/>
</dbReference>
<feature type="transmembrane region" description="Helical" evidence="1">
    <location>
        <begin position="234"/>
        <end position="258"/>
    </location>
</feature>
<keyword evidence="5" id="KW-1185">Reference proteome</keyword>
<dbReference type="InterPro" id="IPR000160">
    <property type="entry name" value="GGDEF_dom"/>
</dbReference>
<dbReference type="CDD" id="cd01948">
    <property type="entry name" value="EAL"/>
    <property type="match status" value="1"/>
</dbReference>
<dbReference type="Gene3D" id="3.20.20.450">
    <property type="entry name" value="EAL domain"/>
    <property type="match status" value="1"/>
</dbReference>
<keyword evidence="1" id="KW-1133">Transmembrane helix</keyword>
<dbReference type="EMBL" id="CP102381">
    <property type="protein sequence ID" value="WEJ62019.1"/>
    <property type="molecule type" value="Genomic_DNA"/>
</dbReference>
<reference evidence="4 5" key="1">
    <citation type="submission" date="2022-06" db="EMBL/GenBank/DDBJ databases">
        <title>Thiomicrohabdus sp. nov, an obligately chemolithoautotrophic, sulfur-oxidizing bacterium isolated from beach of Guanyin Mountain. Amoy.</title>
        <authorList>
            <person name="Zhu H."/>
        </authorList>
    </citation>
    <scope>NUCLEOTIDE SEQUENCE [LARGE SCALE GENOMIC DNA]</scope>
    <source>
        <strain evidence="4 5">XGS-01</strain>
    </source>
</reference>
<dbReference type="PROSITE" id="PS50887">
    <property type="entry name" value="GGDEF"/>
    <property type="match status" value="1"/>
</dbReference>
<evidence type="ECO:0000256" key="1">
    <source>
        <dbReference type="SAM" id="Phobius"/>
    </source>
</evidence>
<dbReference type="Gene3D" id="3.30.70.270">
    <property type="match status" value="1"/>
</dbReference>
<feature type="domain" description="EAL" evidence="2">
    <location>
        <begin position="498"/>
        <end position="741"/>
    </location>
</feature>
<evidence type="ECO:0000259" key="3">
    <source>
        <dbReference type="PROSITE" id="PS50887"/>
    </source>
</evidence>
<dbReference type="Pfam" id="PF00563">
    <property type="entry name" value="EAL"/>
    <property type="match status" value="1"/>
</dbReference>
<proteinExistence type="predicted"/>
<sequence length="741" mass="85439">MKAPQFLIKSIRFYFGLFLIIGLMLLLFVDLTLYSQGQDIRETVEKQSNIEAAHELNLAFESSLKIIQKQAQAISDWDEVHQQFHDPSYYFFWHDERLTESGYFKPYYDGLELYKSNKQLLMPASPNERIHFFLPEKLDNLEPSFLLSENLEMHLNIYQKIKNRGSDEIIGYIGISIDFLPFFLKNNTFYHVNKSSISFKGVGKIPYTDIMEHVNYQPVSNPVSDYLWQLIQDFIVELIVLMIIVSLFISLVFNLTIYKPLQLISDYLTRIKNAPKKIQPLPEETFFLKEFEELKNTLHDYHRDLLKAQNELDTQNHKVWEQARRDVLTNVYNRRAFDEAWDETINEYFKEPIPTSFMLFDCDFFKALNDTYGHEVGDEVIQLSAITIQQSLPLDCPVYRIGGDEFAIILVSRTQEQTIKIAHQCLTALELAPFKSLGIKEHLTFSVGVSSTLTDLSNEITNLPRQADMAMYKAKQSLKEKIQCYHHTLDKESLSLVSNNIANTVVEAIHSGAFIQMHFQPIQSLSTDSVYYESLIRINQNSNIIYPNDIFAIVDRRRMEVDLDQQVIKQVHLALKNNEIPKHTGVAINISGKTLLQPNFIELFNPIKHFINDYKIVIEITETSLIDHMDYAKKVLNNLRDSGFLIALDDFGSGYSSIRYLAHMPVDIIKFDMSMTQALAGNDLKTHNIIKTTAEMIINSGYDLVLEGIEDNDTLEKAKQVGATHIQGYLIGKPSAKPKVF</sequence>
<keyword evidence="1" id="KW-0812">Transmembrane</keyword>
<dbReference type="PANTHER" id="PTHR33121:SF79">
    <property type="entry name" value="CYCLIC DI-GMP PHOSPHODIESTERASE PDED-RELATED"/>
    <property type="match status" value="1"/>
</dbReference>
<dbReference type="CDD" id="cd01949">
    <property type="entry name" value="GGDEF"/>
    <property type="match status" value="1"/>
</dbReference>
<evidence type="ECO:0000313" key="5">
    <source>
        <dbReference type="Proteomes" id="UP001222275"/>
    </source>
</evidence>
<dbReference type="RefSeq" id="WP_275594276.1">
    <property type="nucleotide sequence ID" value="NZ_CP102381.1"/>
</dbReference>
<evidence type="ECO:0000259" key="2">
    <source>
        <dbReference type="PROSITE" id="PS50883"/>
    </source>
</evidence>
<dbReference type="InterPro" id="IPR050706">
    <property type="entry name" value="Cyclic-di-GMP_PDE-like"/>
</dbReference>
<dbReference type="Proteomes" id="UP001222275">
    <property type="component" value="Chromosome"/>
</dbReference>
<dbReference type="SUPFAM" id="SSF55073">
    <property type="entry name" value="Nucleotide cyclase"/>
    <property type="match status" value="1"/>
</dbReference>
<dbReference type="SUPFAM" id="SSF141868">
    <property type="entry name" value="EAL domain-like"/>
    <property type="match status" value="1"/>
</dbReference>
<dbReference type="PANTHER" id="PTHR33121">
    <property type="entry name" value="CYCLIC DI-GMP PHOSPHODIESTERASE PDEF"/>
    <property type="match status" value="1"/>
</dbReference>
<protein>
    <submittedName>
        <fullName evidence="4">Bifunctional diguanylate cyclase/phosphodiesterase</fullName>
    </submittedName>
</protein>
<dbReference type="InterPro" id="IPR029787">
    <property type="entry name" value="Nucleotide_cyclase"/>
</dbReference>
<dbReference type="Pfam" id="PF00990">
    <property type="entry name" value="GGDEF"/>
    <property type="match status" value="1"/>
</dbReference>
<feature type="transmembrane region" description="Helical" evidence="1">
    <location>
        <begin position="12"/>
        <end position="33"/>
    </location>
</feature>
<feature type="domain" description="GGDEF" evidence="3">
    <location>
        <begin position="353"/>
        <end position="487"/>
    </location>
</feature>
<dbReference type="PROSITE" id="PS50883">
    <property type="entry name" value="EAL"/>
    <property type="match status" value="1"/>
</dbReference>
<accession>A0ABY8C7S8</accession>
<name>A0ABY8C7S8_9GAMM</name>
<organism evidence="4 5">
    <name type="scientific">Thiomicrorhabdus lithotrophica</name>
    <dbReference type="NCBI Taxonomy" id="2949997"/>
    <lineage>
        <taxon>Bacteria</taxon>
        <taxon>Pseudomonadati</taxon>
        <taxon>Pseudomonadota</taxon>
        <taxon>Gammaproteobacteria</taxon>
        <taxon>Thiotrichales</taxon>
        <taxon>Piscirickettsiaceae</taxon>
        <taxon>Thiomicrorhabdus</taxon>
    </lineage>
</organism>